<keyword evidence="3 6" id="KW-0227">DNA damage</keyword>
<dbReference type="Gene3D" id="3.40.960.10">
    <property type="entry name" value="VSR Endonuclease"/>
    <property type="match status" value="1"/>
</dbReference>
<dbReference type="EMBL" id="JBDOJC010000001">
    <property type="protein sequence ID" value="MEO2216980.1"/>
    <property type="molecule type" value="Genomic_DNA"/>
</dbReference>
<evidence type="ECO:0000256" key="2">
    <source>
        <dbReference type="ARBA" id="ARBA00022759"/>
    </source>
</evidence>
<dbReference type="REBASE" id="165888">
    <property type="entry name" value="V.Cva211ORF15305P"/>
</dbReference>
<evidence type="ECO:0000313" key="8">
    <source>
        <dbReference type="EMBL" id="MEO2216980.1"/>
    </source>
</evidence>
<dbReference type="Proteomes" id="UP000178776">
    <property type="component" value="Chromosome"/>
</dbReference>
<dbReference type="SUPFAM" id="SSF52980">
    <property type="entry name" value="Restriction endonuclease-like"/>
    <property type="match status" value="1"/>
</dbReference>
<proteinExistence type="inferred from homology"/>
<reference evidence="7 9" key="1">
    <citation type="submission" date="2016-10" db="EMBL/GenBank/DDBJ databases">
        <title>Chromobacterium muskegensis sp. nov., an insecticidal bacterium isolated from Sphagnum bogs.</title>
        <authorList>
            <person name="Sparks M.E."/>
            <person name="Blackburn M.B."/>
            <person name="Gundersen-Rindal D.E."/>
            <person name="Mitchell A."/>
            <person name="Farrar R."/>
            <person name="Kuhar D."/>
        </authorList>
    </citation>
    <scope>NUCLEOTIDE SEQUENCE [LARGE SCALE GENOMIC DNA]</scope>
    <source>
        <strain evidence="7 9">21-1</strain>
    </source>
</reference>
<dbReference type="EMBL" id="CP017707">
    <property type="protein sequence ID" value="AOZ51233.1"/>
    <property type="molecule type" value="Genomic_DNA"/>
</dbReference>
<dbReference type="KEGG" id="cvc:BKX93_15310"/>
<dbReference type="PIRSF" id="PIRSF018267">
    <property type="entry name" value="VSR_endonuc"/>
    <property type="match status" value="1"/>
</dbReference>
<evidence type="ECO:0000313" key="9">
    <source>
        <dbReference type="Proteomes" id="UP000178776"/>
    </source>
</evidence>
<evidence type="ECO:0000313" key="7">
    <source>
        <dbReference type="EMBL" id="AOZ51233.1"/>
    </source>
</evidence>
<evidence type="ECO:0000256" key="1">
    <source>
        <dbReference type="ARBA" id="ARBA00022722"/>
    </source>
</evidence>
<keyword evidence="10" id="KW-1185">Reference proteome</keyword>
<evidence type="ECO:0000256" key="5">
    <source>
        <dbReference type="ARBA" id="ARBA00023204"/>
    </source>
</evidence>
<evidence type="ECO:0000256" key="6">
    <source>
        <dbReference type="PIRNR" id="PIRNR018267"/>
    </source>
</evidence>
<sequence length="133" mass="15468">MDTLSPEARSLVMGRIKSKHTKPEMTVRKIAYALGYRYRLHGKELPGKPDLVFKGRRQAVFVHGCFWHGHDCGRCRMPKSNQAYWQAKIQANMSRDVATRARLEGMGWRILEIWECQTRDAFLIQSMLKNFLG</sequence>
<evidence type="ECO:0000313" key="10">
    <source>
        <dbReference type="Proteomes" id="UP001455709"/>
    </source>
</evidence>
<dbReference type="STRING" id="1108595.BKX93_15310"/>
<gene>
    <name evidence="8" type="ORF">ABGV49_07940</name>
    <name evidence="7" type="ORF">BKX93_15310</name>
</gene>
<dbReference type="InterPro" id="IPR004603">
    <property type="entry name" value="DNA_mismatch_endonuc_vsr"/>
</dbReference>
<keyword evidence="5 6" id="KW-0234">DNA repair</keyword>
<protein>
    <recommendedName>
        <fullName evidence="6">Very short patch repair endonuclease</fullName>
        <ecNumber evidence="6">3.1.-.-</ecNumber>
    </recommendedName>
</protein>
<dbReference type="GO" id="GO:0004519">
    <property type="term" value="F:endonuclease activity"/>
    <property type="evidence" value="ECO:0007669"/>
    <property type="project" value="UniProtKB-KW"/>
</dbReference>
<dbReference type="EC" id="3.1.-.-" evidence="6"/>
<comment type="function">
    <text evidence="6">May nick specific sequences that contain T:G mispairs resulting from m5C-deamination.</text>
</comment>
<comment type="similarity">
    <text evidence="6">Belongs to the vsr family.</text>
</comment>
<dbReference type="GO" id="GO:0016787">
    <property type="term" value="F:hydrolase activity"/>
    <property type="evidence" value="ECO:0007669"/>
    <property type="project" value="UniProtKB-KW"/>
</dbReference>
<dbReference type="InterPro" id="IPR011335">
    <property type="entry name" value="Restrct_endonuc-II-like"/>
</dbReference>
<reference evidence="8 10" key="2">
    <citation type="submission" date="2024-05" db="EMBL/GenBank/DDBJ databases">
        <authorList>
            <person name="De Oliveira J.P."/>
            <person name="Noriler S.A."/>
            <person name="De Oliveira A.G."/>
            <person name="Sipoli D.S."/>
        </authorList>
    </citation>
    <scope>NUCLEOTIDE SEQUENCE [LARGE SCALE GENOMIC DNA]</scope>
    <source>
        <strain evidence="8 10">LABIM189</strain>
    </source>
</reference>
<accession>A0A1D9LJ25</accession>
<dbReference type="GeneID" id="68842576"/>
<evidence type="ECO:0000256" key="3">
    <source>
        <dbReference type="ARBA" id="ARBA00022763"/>
    </source>
</evidence>
<evidence type="ECO:0000256" key="4">
    <source>
        <dbReference type="ARBA" id="ARBA00022801"/>
    </source>
</evidence>
<organism evidence="7 9">
    <name type="scientific">Chromobacterium vaccinii</name>
    <dbReference type="NCBI Taxonomy" id="1108595"/>
    <lineage>
        <taxon>Bacteria</taxon>
        <taxon>Pseudomonadati</taxon>
        <taxon>Pseudomonadota</taxon>
        <taxon>Betaproteobacteria</taxon>
        <taxon>Neisseriales</taxon>
        <taxon>Chromobacteriaceae</taxon>
        <taxon>Chromobacterium</taxon>
    </lineage>
</organism>
<keyword evidence="2 6" id="KW-0255">Endonuclease</keyword>
<name>A0A1D9LJ25_9NEIS</name>
<dbReference type="GO" id="GO:0006298">
    <property type="term" value="P:mismatch repair"/>
    <property type="evidence" value="ECO:0007669"/>
    <property type="project" value="UniProtKB-UniRule"/>
</dbReference>
<keyword evidence="4 6" id="KW-0378">Hydrolase</keyword>
<dbReference type="AlphaFoldDB" id="A0A1D9LJ25"/>
<dbReference type="Proteomes" id="UP001455709">
    <property type="component" value="Unassembled WGS sequence"/>
</dbReference>
<dbReference type="CDD" id="cd00221">
    <property type="entry name" value="Vsr"/>
    <property type="match status" value="1"/>
</dbReference>
<keyword evidence="1 6" id="KW-0540">Nuclease</keyword>
<dbReference type="RefSeq" id="WP_070980486.1">
    <property type="nucleotide sequence ID" value="NZ_CP017707.1"/>
</dbReference>
<dbReference type="NCBIfam" id="TIGR00632">
    <property type="entry name" value="vsr"/>
    <property type="match status" value="1"/>
</dbReference>
<dbReference type="Pfam" id="PF03852">
    <property type="entry name" value="Vsr"/>
    <property type="match status" value="1"/>
</dbReference>